<dbReference type="Gene3D" id="2.60.40.1220">
    <property type="match status" value="1"/>
</dbReference>
<dbReference type="GO" id="GO:0006825">
    <property type="term" value="P:copper ion transport"/>
    <property type="evidence" value="ECO:0007669"/>
    <property type="project" value="InterPro"/>
</dbReference>
<dbReference type="GO" id="GO:0030313">
    <property type="term" value="C:cell envelope"/>
    <property type="evidence" value="ECO:0007669"/>
    <property type="project" value="UniProtKB-SubCell"/>
</dbReference>
<accession>A0A840YHK4</accession>
<dbReference type="GO" id="GO:0046688">
    <property type="term" value="P:response to copper ion"/>
    <property type="evidence" value="ECO:0007669"/>
    <property type="project" value="InterPro"/>
</dbReference>
<dbReference type="InterPro" id="IPR007348">
    <property type="entry name" value="CopC_dom"/>
</dbReference>
<dbReference type="Proteomes" id="UP000580654">
    <property type="component" value="Unassembled WGS sequence"/>
</dbReference>
<dbReference type="RefSeq" id="WP_312862055.1">
    <property type="nucleotide sequence ID" value="NZ_JACIJD010000025.1"/>
</dbReference>
<dbReference type="PANTHER" id="PTHR34820">
    <property type="entry name" value="INNER MEMBRANE PROTEIN YEBZ"/>
    <property type="match status" value="1"/>
</dbReference>
<keyword evidence="8" id="KW-1185">Reference proteome</keyword>
<dbReference type="SUPFAM" id="SSF81296">
    <property type="entry name" value="E set domains"/>
    <property type="match status" value="1"/>
</dbReference>
<gene>
    <name evidence="7" type="ORF">FHS87_003995</name>
</gene>
<evidence type="ECO:0000313" key="8">
    <source>
        <dbReference type="Proteomes" id="UP000580654"/>
    </source>
</evidence>
<keyword evidence="4" id="KW-0186">Copper</keyword>
<evidence type="ECO:0000256" key="3">
    <source>
        <dbReference type="ARBA" id="ARBA00022729"/>
    </source>
</evidence>
<comment type="subcellular location">
    <subcellularLocation>
        <location evidence="1">Cell envelope</location>
    </subcellularLocation>
</comment>
<protein>
    <submittedName>
        <fullName evidence="7">Methionine-rich copper-binding protein CopC</fullName>
    </submittedName>
</protein>
<evidence type="ECO:0000256" key="4">
    <source>
        <dbReference type="ARBA" id="ARBA00023008"/>
    </source>
</evidence>
<dbReference type="Pfam" id="PF04234">
    <property type="entry name" value="CopC"/>
    <property type="match status" value="1"/>
</dbReference>
<proteinExistence type="predicted"/>
<feature type="compositionally biased region" description="Basic and acidic residues" evidence="5">
    <location>
        <begin position="107"/>
        <end position="117"/>
    </location>
</feature>
<dbReference type="AlphaFoldDB" id="A0A840YHK4"/>
<dbReference type="InterPro" id="IPR014755">
    <property type="entry name" value="Cu-Rt/internalin_Ig-like"/>
</dbReference>
<dbReference type="GO" id="GO:0005507">
    <property type="term" value="F:copper ion binding"/>
    <property type="evidence" value="ECO:0007669"/>
    <property type="project" value="InterPro"/>
</dbReference>
<sequence length="159" mass="17034">MRDCRCRTAVSRLIILQGFRRHPSRGIASTGETMLSRFAFLRNGALAAAFAVLMAPGAASAHAMLHSSDPGDGATLNSSPRALHLMFTEECRVTSLRLLDEAGKERQIRREGGREAASHATATVPSSLPPGAYRIEWRAMGGDGHVMSGAVRFAVTSSR</sequence>
<evidence type="ECO:0000259" key="6">
    <source>
        <dbReference type="Pfam" id="PF04234"/>
    </source>
</evidence>
<dbReference type="InterPro" id="IPR014756">
    <property type="entry name" value="Ig_E-set"/>
</dbReference>
<keyword evidence="3" id="KW-0732">Signal</keyword>
<name>A0A840YHK4_9PROT</name>
<dbReference type="GO" id="GO:0042597">
    <property type="term" value="C:periplasmic space"/>
    <property type="evidence" value="ECO:0007669"/>
    <property type="project" value="InterPro"/>
</dbReference>
<dbReference type="PANTHER" id="PTHR34820:SF4">
    <property type="entry name" value="INNER MEMBRANE PROTEIN YEBZ"/>
    <property type="match status" value="1"/>
</dbReference>
<evidence type="ECO:0000256" key="1">
    <source>
        <dbReference type="ARBA" id="ARBA00004196"/>
    </source>
</evidence>
<evidence type="ECO:0000256" key="5">
    <source>
        <dbReference type="SAM" id="MobiDB-lite"/>
    </source>
</evidence>
<keyword evidence="2" id="KW-0479">Metal-binding</keyword>
<reference evidence="7 8" key="1">
    <citation type="submission" date="2020-08" db="EMBL/GenBank/DDBJ databases">
        <title>Genomic Encyclopedia of Type Strains, Phase IV (KMG-IV): sequencing the most valuable type-strain genomes for metagenomic binning, comparative biology and taxonomic classification.</title>
        <authorList>
            <person name="Goeker M."/>
        </authorList>
    </citation>
    <scope>NUCLEOTIDE SEQUENCE [LARGE SCALE GENOMIC DNA]</scope>
    <source>
        <strain evidence="7 8">DSM 25622</strain>
    </source>
</reference>
<dbReference type="InterPro" id="IPR032694">
    <property type="entry name" value="CopC/D"/>
</dbReference>
<feature type="domain" description="CopC" evidence="6">
    <location>
        <begin position="62"/>
        <end position="155"/>
    </location>
</feature>
<dbReference type="GO" id="GO:0005886">
    <property type="term" value="C:plasma membrane"/>
    <property type="evidence" value="ECO:0007669"/>
    <property type="project" value="TreeGrafter"/>
</dbReference>
<organism evidence="7 8">
    <name type="scientific">Muricoccus pecuniae</name>
    <dbReference type="NCBI Taxonomy" id="693023"/>
    <lineage>
        <taxon>Bacteria</taxon>
        <taxon>Pseudomonadati</taxon>
        <taxon>Pseudomonadota</taxon>
        <taxon>Alphaproteobacteria</taxon>
        <taxon>Acetobacterales</taxon>
        <taxon>Roseomonadaceae</taxon>
        <taxon>Muricoccus</taxon>
    </lineage>
</organism>
<feature type="region of interest" description="Disordered" evidence="5">
    <location>
        <begin position="107"/>
        <end position="127"/>
    </location>
</feature>
<comment type="caution">
    <text evidence="7">The sequence shown here is derived from an EMBL/GenBank/DDBJ whole genome shotgun (WGS) entry which is preliminary data.</text>
</comment>
<evidence type="ECO:0000313" key="7">
    <source>
        <dbReference type="EMBL" id="MBB5695927.1"/>
    </source>
</evidence>
<evidence type="ECO:0000256" key="2">
    <source>
        <dbReference type="ARBA" id="ARBA00022723"/>
    </source>
</evidence>
<dbReference type="EMBL" id="JACIJD010000025">
    <property type="protein sequence ID" value="MBB5695927.1"/>
    <property type="molecule type" value="Genomic_DNA"/>
</dbReference>